<dbReference type="EMBL" id="VJMI01017030">
    <property type="protein sequence ID" value="KAF0715495.1"/>
    <property type="molecule type" value="Genomic_DNA"/>
</dbReference>
<organism evidence="1 2">
    <name type="scientific">Aphanomyces astaci</name>
    <name type="common">Crayfish plague agent</name>
    <dbReference type="NCBI Taxonomy" id="112090"/>
    <lineage>
        <taxon>Eukaryota</taxon>
        <taxon>Sar</taxon>
        <taxon>Stramenopiles</taxon>
        <taxon>Oomycota</taxon>
        <taxon>Saprolegniomycetes</taxon>
        <taxon>Saprolegniales</taxon>
        <taxon>Verrucalvaceae</taxon>
        <taxon>Aphanomyces</taxon>
    </lineage>
</organism>
<evidence type="ECO:0000313" key="1">
    <source>
        <dbReference type="EMBL" id="KAF0715495.1"/>
    </source>
</evidence>
<name>A0A6A4ZXU9_APHAT</name>
<dbReference type="AlphaFoldDB" id="A0A6A4ZXU9"/>
<accession>A0A6A4ZXU9</accession>
<evidence type="ECO:0000313" key="2">
    <source>
        <dbReference type="Proteomes" id="UP000469452"/>
    </source>
</evidence>
<comment type="caution">
    <text evidence="1">The sequence shown here is derived from an EMBL/GenBank/DDBJ whole genome shotgun (WGS) entry which is preliminary data.</text>
</comment>
<gene>
    <name evidence="1" type="ORF">AaE_011324</name>
</gene>
<dbReference type="Proteomes" id="UP000469452">
    <property type="component" value="Unassembled WGS sequence"/>
</dbReference>
<reference evidence="1 2" key="1">
    <citation type="submission" date="2019-06" db="EMBL/GenBank/DDBJ databases">
        <title>Genomics analysis of Aphanomyces spp. identifies a new class of oomycete effector associated with host adaptation.</title>
        <authorList>
            <person name="Gaulin E."/>
        </authorList>
    </citation>
    <scope>NUCLEOTIDE SEQUENCE [LARGE SCALE GENOMIC DNA]</scope>
    <source>
        <strain evidence="1 2">E</strain>
    </source>
</reference>
<sequence>MVNDKSGDLFTISKAAALQIASKSWKERILPANIVSGFRSTGLWPLSHEETTNRFRLFQDGGVPKTYVEADYFERRVVIRREVLALPAKAPKSKGRKTIDVGGRILTLSLLHEVDTSKEERKESLKRKLNLQAKRAKKKAGRGKAKVAVREVSGPLGPLLPFGPHLVAAMSVNVVQTLAI</sequence>
<proteinExistence type="predicted"/>
<protein>
    <submittedName>
        <fullName evidence="1">Uncharacterized protein</fullName>
    </submittedName>
</protein>